<evidence type="ECO:0000313" key="2">
    <source>
        <dbReference type="EMBL" id="HIW95454.1"/>
    </source>
</evidence>
<dbReference type="InterPro" id="IPR004675">
    <property type="entry name" value="AhpD_core"/>
</dbReference>
<sequence>MSGSDAHPYIDKTHPATYKALVGMLKEVRAANKAAGLEPTLTELVNLRASQLNGCVACMSVHATQARRVGVEQLKLDILPGWRESREFSPQERAALGLVEALTRPRPEEAGAVTPQAAGAHARKHFTDTQVAALEWTIITINAFNRVSIISEHPVVR</sequence>
<evidence type="ECO:0000259" key="1">
    <source>
        <dbReference type="Pfam" id="PF02627"/>
    </source>
</evidence>
<dbReference type="PANTHER" id="PTHR35446">
    <property type="entry name" value="SI:CH211-175M2.5"/>
    <property type="match status" value="1"/>
</dbReference>
<name>A0A9D1RXC4_9CORY</name>
<evidence type="ECO:0000313" key="3">
    <source>
        <dbReference type="Proteomes" id="UP000824189"/>
    </source>
</evidence>
<dbReference type="SUPFAM" id="SSF69118">
    <property type="entry name" value="AhpD-like"/>
    <property type="match status" value="1"/>
</dbReference>
<dbReference type="Pfam" id="PF02627">
    <property type="entry name" value="CMD"/>
    <property type="match status" value="1"/>
</dbReference>
<organism evidence="2 3">
    <name type="scientific">Candidatus Corynebacterium gallistercoris</name>
    <dbReference type="NCBI Taxonomy" id="2838530"/>
    <lineage>
        <taxon>Bacteria</taxon>
        <taxon>Bacillati</taxon>
        <taxon>Actinomycetota</taxon>
        <taxon>Actinomycetes</taxon>
        <taxon>Mycobacteriales</taxon>
        <taxon>Corynebacteriaceae</taxon>
        <taxon>Corynebacterium</taxon>
    </lineage>
</organism>
<feature type="domain" description="Carboxymuconolactone decarboxylase-like" evidence="1">
    <location>
        <begin position="15"/>
        <end position="100"/>
    </location>
</feature>
<dbReference type="NCBIfam" id="TIGR00778">
    <property type="entry name" value="ahpD_dom"/>
    <property type="match status" value="1"/>
</dbReference>
<dbReference type="GO" id="GO:0051920">
    <property type="term" value="F:peroxiredoxin activity"/>
    <property type="evidence" value="ECO:0007669"/>
    <property type="project" value="InterPro"/>
</dbReference>
<proteinExistence type="predicted"/>
<dbReference type="Proteomes" id="UP000824189">
    <property type="component" value="Unassembled WGS sequence"/>
</dbReference>
<comment type="caution">
    <text evidence="2">The sequence shown here is derived from an EMBL/GenBank/DDBJ whole genome shotgun (WGS) entry which is preliminary data.</text>
</comment>
<dbReference type="Gene3D" id="1.20.1290.10">
    <property type="entry name" value="AhpD-like"/>
    <property type="match status" value="1"/>
</dbReference>
<reference evidence="2" key="2">
    <citation type="submission" date="2021-04" db="EMBL/GenBank/DDBJ databases">
        <authorList>
            <person name="Gilroy R."/>
        </authorList>
    </citation>
    <scope>NUCLEOTIDE SEQUENCE</scope>
    <source>
        <strain evidence="2">4376</strain>
    </source>
</reference>
<dbReference type="PANTHER" id="PTHR35446:SF2">
    <property type="entry name" value="CARBOXYMUCONOLACTONE DECARBOXYLASE-LIKE DOMAIN-CONTAINING PROTEIN"/>
    <property type="match status" value="1"/>
</dbReference>
<gene>
    <name evidence="2" type="ORF">H9867_03045</name>
</gene>
<dbReference type="AlphaFoldDB" id="A0A9D1RXC4"/>
<dbReference type="InterPro" id="IPR029032">
    <property type="entry name" value="AhpD-like"/>
</dbReference>
<protein>
    <submittedName>
        <fullName evidence="2">Carboxymuconolactone decarboxylase family protein</fullName>
    </submittedName>
</protein>
<dbReference type="InterPro" id="IPR003779">
    <property type="entry name" value="CMD-like"/>
</dbReference>
<accession>A0A9D1RXC4</accession>
<dbReference type="EMBL" id="DXFZ01000036">
    <property type="protein sequence ID" value="HIW95454.1"/>
    <property type="molecule type" value="Genomic_DNA"/>
</dbReference>
<reference evidence="2" key="1">
    <citation type="journal article" date="2021" name="PeerJ">
        <title>Extensive microbial diversity within the chicken gut microbiome revealed by metagenomics and culture.</title>
        <authorList>
            <person name="Gilroy R."/>
            <person name="Ravi A."/>
            <person name="Getino M."/>
            <person name="Pursley I."/>
            <person name="Horton D.L."/>
            <person name="Alikhan N.F."/>
            <person name="Baker D."/>
            <person name="Gharbi K."/>
            <person name="Hall N."/>
            <person name="Watson M."/>
            <person name="Adriaenssens E.M."/>
            <person name="Foster-Nyarko E."/>
            <person name="Jarju S."/>
            <person name="Secka A."/>
            <person name="Antonio M."/>
            <person name="Oren A."/>
            <person name="Chaudhuri R.R."/>
            <person name="La Ragione R."/>
            <person name="Hildebrand F."/>
            <person name="Pallen M.J."/>
        </authorList>
    </citation>
    <scope>NUCLEOTIDE SEQUENCE</scope>
    <source>
        <strain evidence="2">4376</strain>
    </source>
</reference>